<dbReference type="OrthoDB" id="3052721at2759"/>
<gene>
    <name evidence="2" type="ORF">EST38_g14331</name>
</gene>
<sequence length="452" mass="51095">MGQPKPKARKKKTAAQLGNLFKARQFLTGIRHQDYDTDQADANQSQASPSRPARASPLRNISEKLQQVTSKLKITQTQLYNERRKVQRAKGTSSLAKKNARSIEKENQVLGKEIEQLRRVQGAAEQEQLEKEKGFCQKISHMEESSSRLRTTLRNMTKRVRRISDIKLTASRRATKQATEFSLKEDGGAFSAQARGMAREMVNCGVPERKVGDAIQKIGQAMGLKVKQKMSEGTVRRAVLEGGVMADLQLGYELSNTPELSETYKSSPLAQREESYLKPDDFIFRCRETSGDHAADQFKGHRMMGDWKMKDLEMRLGLEALQQGDIEQVPSEDEILRVGREKLSQMPEEEHRKLTLFIRAGCSMHKDLNTVKGGDEAMKTWWEESGNTPPMLLPNKWNAAASSTKGSAKVKKEQEVLKQGATQLTTLAGMILKNKDTKKGQQEIYTWWMHNE</sequence>
<protein>
    <submittedName>
        <fullName evidence="2">Uncharacterized protein</fullName>
    </submittedName>
</protein>
<keyword evidence="3" id="KW-1185">Reference proteome</keyword>
<name>A0A4Q2CXN2_9AGAR</name>
<feature type="compositionally biased region" description="Low complexity" evidence="1">
    <location>
        <begin position="47"/>
        <end position="59"/>
    </location>
</feature>
<organism evidence="2 3">
    <name type="scientific">Candolleomyces aberdarensis</name>
    <dbReference type="NCBI Taxonomy" id="2316362"/>
    <lineage>
        <taxon>Eukaryota</taxon>
        <taxon>Fungi</taxon>
        <taxon>Dikarya</taxon>
        <taxon>Basidiomycota</taxon>
        <taxon>Agaricomycotina</taxon>
        <taxon>Agaricomycetes</taxon>
        <taxon>Agaricomycetidae</taxon>
        <taxon>Agaricales</taxon>
        <taxon>Agaricineae</taxon>
        <taxon>Psathyrellaceae</taxon>
        <taxon>Candolleomyces</taxon>
    </lineage>
</organism>
<reference evidence="2 3" key="1">
    <citation type="submission" date="2019-01" db="EMBL/GenBank/DDBJ databases">
        <title>Draft genome sequence of Psathyrella aberdarensis IHI B618.</title>
        <authorList>
            <person name="Buettner E."/>
            <person name="Kellner H."/>
        </authorList>
    </citation>
    <scope>NUCLEOTIDE SEQUENCE [LARGE SCALE GENOMIC DNA]</scope>
    <source>
        <strain evidence="2 3">IHI B618</strain>
    </source>
</reference>
<proteinExistence type="predicted"/>
<dbReference type="AlphaFoldDB" id="A0A4Q2CXN2"/>
<evidence type="ECO:0000313" key="3">
    <source>
        <dbReference type="Proteomes" id="UP000290288"/>
    </source>
</evidence>
<comment type="caution">
    <text evidence="2">The sequence shown here is derived from an EMBL/GenBank/DDBJ whole genome shotgun (WGS) entry which is preliminary data.</text>
</comment>
<evidence type="ECO:0000313" key="2">
    <source>
        <dbReference type="EMBL" id="RXW11523.1"/>
    </source>
</evidence>
<dbReference type="EMBL" id="SDEE01001825">
    <property type="protein sequence ID" value="RXW11523.1"/>
    <property type="molecule type" value="Genomic_DNA"/>
</dbReference>
<accession>A0A4Q2CXN2</accession>
<dbReference type="Proteomes" id="UP000290288">
    <property type="component" value="Unassembled WGS sequence"/>
</dbReference>
<evidence type="ECO:0000256" key="1">
    <source>
        <dbReference type="SAM" id="MobiDB-lite"/>
    </source>
</evidence>
<feature type="non-terminal residue" evidence="2">
    <location>
        <position position="452"/>
    </location>
</feature>
<dbReference type="STRING" id="2316362.A0A4Q2CXN2"/>
<feature type="region of interest" description="Disordered" evidence="1">
    <location>
        <begin position="31"/>
        <end position="59"/>
    </location>
</feature>